<accession>A0AAU1U3K3</accession>
<protein>
    <submittedName>
        <fullName evidence="2">Gas vesicle protein GvpG</fullName>
    </submittedName>
</protein>
<dbReference type="EMBL" id="CP108195">
    <property type="protein sequence ID" value="WTS11027.1"/>
    <property type="molecule type" value="Genomic_DNA"/>
</dbReference>
<reference evidence="2" key="1">
    <citation type="submission" date="2022-10" db="EMBL/GenBank/DDBJ databases">
        <title>The complete genomes of actinobacterial strains from the NBC collection.</title>
        <authorList>
            <person name="Joergensen T.S."/>
            <person name="Alvarez Arevalo M."/>
            <person name="Sterndorff E.B."/>
            <person name="Faurdal D."/>
            <person name="Vuksanovic O."/>
            <person name="Mourched A.-S."/>
            <person name="Charusanti P."/>
            <person name="Shaw S."/>
            <person name="Blin K."/>
            <person name="Weber T."/>
        </authorList>
    </citation>
    <scope>NUCLEOTIDE SEQUENCE</scope>
    <source>
        <strain evidence="2">NBC_00119</strain>
    </source>
</reference>
<evidence type="ECO:0000256" key="1">
    <source>
        <dbReference type="SAM" id="MobiDB-lite"/>
    </source>
</evidence>
<name>A0AAU1U3K3_9ACTN</name>
<evidence type="ECO:0000313" key="2">
    <source>
        <dbReference type="EMBL" id="WTS11027.1"/>
    </source>
</evidence>
<feature type="compositionally biased region" description="Basic residues" evidence="1">
    <location>
        <begin position="95"/>
        <end position="113"/>
    </location>
</feature>
<feature type="region of interest" description="Disordered" evidence="1">
    <location>
        <begin position="78"/>
        <end position="113"/>
    </location>
</feature>
<dbReference type="InterPro" id="IPR007804">
    <property type="entry name" value="GvpG"/>
</dbReference>
<dbReference type="Pfam" id="PF05120">
    <property type="entry name" value="GvpG"/>
    <property type="match status" value="1"/>
</dbReference>
<sequence length="113" mass="12442">MGLVSGLLLLPLAPLRGTLWVADHLLEEAERQMGDPRAVRARLAALNRALEEGAIDEATFEKEEERLLQRLASPVRFTGHSSVAATRPAPGAPDRRHRREPAPSRHRRRGGAS</sequence>
<proteinExistence type="predicted"/>
<gene>
    <name evidence="2" type="ORF">OHU69_08065</name>
</gene>
<organism evidence="2">
    <name type="scientific">Streptomyces sp. NBC_00119</name>
    <dbReference type="NCBI Taxonomy" id="2975659"/>
    <lineage>
        <taxon>Bacteria</taxon>
        <taxon>Bacillati</taxon>
        <taxon>Actinomycetota</taxon>
        <taxon>Actinomycetes</taxon>
        <taxon>Kitasatosporales</taxon>
        <taxon>Streptomycetaceae</taxon>
        <taxon>Streptomyces</taxon>
    </lineage>
</organism>
<dbReference type="AlphaFoldDB" id="A0AAU1U3K3"/>